<evidence type="ECO:0000313" key="2">
    <source>
        <dbReference type="Proteomes" id="UP000256964"/>
    </source>
</evidence>
<dbReference type="Proteomes" id="UP000256964">
    <property type="component" value="Unassembled WGS sequence"/>
</dbReference>
<name>A0A371D0H4_9APHY</name>
<keyword evidence="2" id="KW-1185">Reference proteome</keyword>
<evidence type="ECO:0000313" key="1">
    <source>
        <dbReference type="EMBL" id="RDX46038.1"/>
    </source>
</evidence>
<reference evidence="1 2" key="1">
    <citation type="journal article" date="2018" name="Biotechnol. Biofuels">
        <title>Integrative visual omics of the white-rot fungus Polyporus brumalis exposes the biotechnological potential of its oxidative enzymes for delignifying raw plant biomass.</title>
        <authorList>
            <person name="Miyauchi S."/>
            <person name="Rancon A."/>
            <person name="Drula E."/>
            <person name="Hage H."/>
            <person name="Chaduli D."/>
            <person name="Favel A."/>
            <person name="Grisel S."/>
            <person name="Henrissat B."/>
            <person name="Herpoel-Gimbert I."/>
            <person name="Ruiz-Duenas F.J."/>
            <person name="Chevret D."/>
            <person name="Hainaut M."/>
            <person name="Lin J."/>
            <person name="Wang M."/>
            <person name="Pangilinan J."/>
            <person name="Lipzen A."/>
            <person name="Lesage-Meessen L."/>
            <person name="Navarro D."/>
            <person name="Riley R."/>
            <person name="Grigoriev I.V."/>
            <person name="Zhou S."/>
            <person name="Raouche S."/>
            <person name="Rosso M.N."/>
        </authorList>
    </citation>
    <scope>NUCLEOTIDE SEQUENCE [LARGE SCALE GENOMIC DNA]</scope>
    <source>
        <strain evidence="1 2">BRFM 1820</strain>
    </source>
</reference>
<dbReference type="OrthoDB" id="2755073at2759"/>
<protein>
    <submittedName>
        <fullName evidence="1">Uncharacterized protein</fullName>
    </submittedName>
</protein>
<organism evidence="1 2">
    <name type="scientific">Lentinus brumalis</name>
    <dbReference type="NCBI Taxonomy" id="2498619"/>
    <lineage>
        <taxon>Eukaryota</taxon>
        <taxon>Fungi</taxon>
        <taxon>Dikarya</taxon>
        <taxon>Basidiomycota</taxon>
        <taxon>Agaricomycotina</taxon>
        <taxon>Agaricomycetes</taxon>
        <taxon>Polyporales</taxon>
        <taxon>Polyporaceae</taxon>
        <taxon>Lentinus</taxon>
    </lineage>
</organism>
<accession>A0A371D0H4</accession>
<dbReference type="AlphaFoldDB" id="A0A371D0H4"/>
<sequence>MKPARIPLELCELIIDSIRESPPWPRRLVGSVHDAQGELLLSFRACAIVCSAWLPRARYNLYYRISFRLPSQVELLIRSLDENPSLAAMVRELVLSPGVYIPFAHATLVRRLRHLRTLVYELPASNTASGNWPYPPHYHRLVAQFPLTVLAIRYSYGPLATTAWFEMFRLIWTLRNLESLHLELYHIPDLTDLEVQRLAATRRPGACAQLKTLVIDGNTMRRCTNCLPVGAFGASTERLSLTWRDGRIPTTVLAHVKKMSELQEIYVDERCGPHSRRNRSPTCEHRCHTIVHRPTGLFTTQTDPPHTGLSHDAPLAARGQLLVPGRPARPVPLPDATLLRRRAALICILHESGVVAAFDGLRYLDEEEIPLRVGHALPPRVVTIASRLVVGTA</sequence>
<dbReference type="EMBL" id="KZ857431">
    <property type="protein sequence ID" value="RDX46038.1"/>
    <property type="molecule type" value="Genomic_DNA"/>
</dbReference>
<gene>
    <name evidence="1" type="ORF">OH76DRAFT_1485821</name>
</gene>
<proteinExistence type="predicted"/>